<dbReference type="PANTHER" id="PTHR13504:SF38">
    <property type="entry name" value="FIDO DOMAIN-CONTAINING PROTEIN"/>
    <property type="match status" value="1"/>
</dbReference>
<dbReference type="Proteomes" id="UP000054558">
    <property type="component" value="Unassembled WGS sequence"/>
</dbReference>
<dbReference type="Pfam" id="PF02661">
    <property type="entry name" value="Fic"/>
    <property type="match status" value="1"/>
</dbReference>
<evidence type="ECO:0000313" key="2">
    <source>
        <dbReference type="EMBL" id="GAQ89510.1"/>
    </source>
</evidence>
<dbReference type="InterPro" id="IPR003812">
    <property type="entry name" value="Fido"/>
</dbReference>
<dbReference type="SUPFAM" id="SSF140931">
    <property type="entry name" value="Fic-like"/>
    <property type="match status" value="1"/>
</dbReference>
<dbReference type="AlphaFoldDB" id="A0A1Y1IF36"/>
<dbReference type="EMBL" id="DF237480">
    <property type="protein sequence ID" value="GAQ89510.1"/>
    <property type="molecule type" value="Genomic_DNA"/>
</dbReference>
<dbReference type="InterPro" id="IPR040198">
    <property type="entry name" value="Fido_containing"/>
</dbReference>
<organism evidence="2 3">
    <name type="scientific">Klebsormidium nitens</name>
    <name type="common">Green alga</name>
    <name type="synonym">Ulothrix nitens</name>
    <dbReference type="NCBI Taxonomy" id="105231"/>
    <lineage>
        <taxon>Eukaryota</taxon>
        <taxon>Viridiplantae</taxon>
        <taxon>Streptophyta</taxon>
        <taxon>Klebsormidiophyceae</taxon>
        <taxon>Klebsormidiales</taxon>
        <taxon>Klebsormidiaceae</taxon>
        <taxon>Klebsormidium</taxon>
    </lineage>
</organism>
<dbReference type="OMA" id="TISCNES"/>
<dbReference type="OrthoDB" id="536158at2759"/>
<protein>
    <recommendedName>
        <fullName evidence="1">Fido domain-containing protein</fullName>
    </recommendedName>
</protein>
<keyword evidence="3" id="KW-1185">Reference proteome</keyword>
<dbReference type="Gene3D" id="1.10.3290.10">
    <property type="entry name" value="Fido-like domain"/>
    <property type="match status" value="1"/>
</dbReference>
<dbReference type="PROSITE" id="PS51459">
    <property type="entry name" value="FIDO"/>
    <property type="match status" value="1"/>
</dbReference>
<dbReference type="InterPro" id="IPR036597">
    <property type="entry name" value="Fido-like_dom_sf"/>
</dbReference>
<dbReference type="PANTHER" id="PTHR13504">
    <property type="entry name" value="FIDO DOMAIN-CONTAINING PROTEIN DDB_G0283145"/>
    <property type="match status" value="1"/>
</dbReference>
<feature type="domain" description="Fido" evidence="1">
    <location>
        <begin position="166"/>
        <end position="313"/>
    </location>
</feature>
<sequence length="335" mass="36628">MFRFGIPCSVKQGTRAQDSIRQSSILLDASAQQVAMGSARERLPWWERGEGERLLAVIQQAQLLAAITDPAIVQGFRHSAFVVYTYLSNKLEGTLPTKVRAQQTFQMLSSSCDMAAPVDLETPPQVQWPAEGGSGSTASQSQAQLQQSLAALQYLCIDSRPGQEPLTVEKIETAHRLLMWDAVDEEGVPLAAGHFCTGPAHSGSGYVYPDARVIPHALEQIVKEYNEKQGKGTAWGAAADLLYRVVKLKKFANGNGRLCRILAAYALMAHGCPFPVALINGHSGTKAHFMQCIQHADNLHEGNTKRLSLYIMECLSVKYANFIANVKLETACKSR</sequence>
<reference evidence="2 3" key="1">
    <citation type="journal article" date="2014" name="Nat. Commun.">
        <title>Klebsormidium flaccidum genome reveals primary factors for plant terrestrial adaptation.</title>
        <authorList>
            <person name="Hori K."/>
            <person name="Maruyama F."/>
            <person name="Fujisawa T."/>
            <person name="Togashi T."/>
            <person name="Yamamoto N."/>
            <person name="Seo M."/>
            <person name="Sato S."/>
            <person name="Yamada T."/>
            <person name="Mori H."/>
            <person name="Tajima N."/>
            <person name="Moriyama T."/>
            <person name="Ikeuchi M."/>
            <person name="Watanabe M."/>
            <person name="Wada H."/>
            <person name="Kobayashi K."/>
            <person name="Saito M."/>
            <person name="Masuda T."/>
            <person name="Sasaki-Sekimoto Y."/>
            <person name="Mashiguchi K."/>
            <person name="Awai K."/>
            <person name="Shimojima M."/>
            <person name="Masuda S."/>
            <person name="Iwai M."/>
            <person name="Nobusawa T."/>
            <person name="Narise T."/>
            <person name="Kondo S."/>
            <person name="Saito H."/>
            <person name="Sato R."/>
            <person name="Murakawa M."/>
            <person name="Ihara Y."/>
            <person name="Oshima-Yamada Y."/>
            <person name="Ohtaka K."/>
            <person name="Satoh M."/>
            <person name="Sonobe K."/>
            <person name="Ishii M."/>
            <person name="Ohtani R."/>
            <person name="Kanamori-Sato M."/>
            <person name="Honoki R."/>
            <person name="Miyazaki D."/>
            <person name="Mochizuki H."/>
            <person name="Umetsu J."/>
            <person name="Higashi K."/>
            <person name="Shibata D."/>
            <person name="Kamiya Y."/>
            <person name="Sato N."/>
            <person name="Nakamura Y."/>
            <person name="Tabata S."/>
            <person name="Ida S."/>
            <person name="Kurokawa K."/>
            <person name="Ohta H."/>
        </authorList>
    </citation>
    <scope>NUCLEOTIDE SEQUENCE [LARGE SCALE GENOMIC DNA]</scope>
    <source>
        <strain evidence="2 3">NIES-2285</strain>
    </source>
</reference>
<evidence type="ECO:0000313" key="3">
    <source>
        <dbReference type="Proteomes" id="UP000054558"/>
    </source>
</evidence>
<gene>
    <name evidence="2" type="ORF">KFL_005310020</name>
</gene>
<accession>A0A1Y1IF36</accession>
<proteinExistence type="predicted"/>
<evidence type="ECO:0000259" key="1">
    <source>
        <dbReference type="PROSITE" id="PS51459"/>
    </source>
</evidence>
<name>A0A1Y1IF36_KLENI</name>